<keyword evidence="2" id="KW-1133">Transmembrane helix</keyword>
<dbReference type="Pfam" id="PF00092">
    <property type="entry name" value="VWA"/>
    <property type="match status" value="1"/>
</dbReference>
<organism evidence="4 5">
    <name type="scientific">Gordonia bronchialis (strain ATCC 25592 / DSM 43247 / BCRC 13721 / JCM 3198 / KCTC 3076 / NBRC 16047 / NCTC 10667)</name>
    <name type="common">Rhodococcus bronchialis</name>
    <dbReference type="NCBI Taxonomy" id="526226"/>
    <lineage>
        <taxon>Bacteria</taxon>
        <taxon>Bacillati</taxon>
        <taxon>Actinomycetota</taxon>
        <taxon>Actinomycetes</taxon>
        <taxon>Mycobacteriales</taxon>
        <taxon>Gordoniaceae</taxon>
        <taxon>Gordonia</taxon>
    </lineage>
</organism>
<dbReference type="AlphaFoldDB" id="D0L5Q2"/>
<dbReference type="STRING" id="526226.Gbro_1289"/>
<feature type="domain" description="VWFA" evidence="3">
    <location>
        <begin position="386"/>
        <end position="585"/>
    </location>
</feature>
<gene>
    <name evidence="4" type="ordered locus">Gbro_1289</name>
</gene>
<dbReference type="Pfam" id="PF13531">
    <property type="entry name" value="SBP_bac_11"/>
    <property type="match status" value="1"/>
</dbReference>
<dbReference type="Gene3D" id="3.40.50.410">
    <property type="entry name" value="von Willebrand factor, type A domain"/>
    <property type="match status" value="1"/>
</dbReference>
<dbReference type="eggNOG" id="COG2304">
    <property type="taxonomic scope" value="Bacteria"/>
</dbReference>
<feature type="transmembrane region" description="Helical" evidence="2">
    <location>
        <begin position="67"/>
        <end position="87"/>
    </location>
</feature>
<reference evidence="4 5" key="2">
    <citation type="journal article" date="2010" name="Stand. Genomic Sci.">
        <title>Complete genome sequence of Gordonia bronchialis type strain (3410).</title>
        <authorList>
            <person name="Ivanova N."/>
            <person name="Sikorski J."/>
            <person name="Jando M."/>
            <person name="Lapidus A."/>
            <person name="Nolan M."/>
            <person name="Lucas S."/>
            <person name="Del Rio T.G."/>
            <person name="Tice H."/>
            <person name="Copeland A."/>
            <person name="Cheng J.F."/>
            <person name="Chen F."/>
            <person name="Bruce D."/>
            <person name="Goodwin L."/>
            <person name="Pitluck S."/>
            <person name="Mavromatis K."/>
            <person name="Ovchinnikova G."/>
            <person name="Pati A."/>
            <person name="Chen A."/>
            <person name="Palaniappan K."/>
            <person name="Land M."/>
            <person name="Hauser L."/>
            <person name="Chang Y.J."/>
            <person name="Jeffries C.D."/>
            <person name="Chain P."/>
            <person name="Saunders E."/>
            <person name="Han C."/>
            <person name="Detter J.C."/>
            <person name="Brettin T."/>
            <person name="Rohde M."/>
            <person name="Goker M."/>
            <person name="Bristow J."/>
            <person name="Eisen J.A."/>
            <person name="Markowitz V."/>
            <person name="Hugenholtz P."/>
            <person name="Klenk H.P."/>
            <person name="Kyrpides N.C."/>
        </authorList>
    </citation>
    <scope>NUCLEOTIDE SEQUENCE [LARGE SCALE GENOMIC DNA]</scope>
    <source>
        <strain evidence="5">ATCC 25592 / DSM 43247 / BCRC 13721 / JCM 3198 / KCTC 3076 / NBRC 16047 / NCTC 10667</strain>
    </source>
</reference>
<feature type="region of interest" description="Disordered" evidence="1">
    <location>
        <begin position="1"/>
        <end position="54"/>
    </location>
</feature>
<evidence type="ECO:0000313" key="4">
    <source>
        <dbReference type="EMBL" id="ACY20581.1"/>
    </source>
</evidence>
<dbReference type="SMART" id="SM00327">
    <property type="entry name" value="VWA"/>
    <property type="match status" value="1"/>
</dbReference>
<dbReference type="KEGG" id="gbr:Gbro_1289"/>
<evidence type="ECO:0000256" key="1">
    <source>
        <dbReference type="SAM" id="MobiDB-lite"/>
    </source>
</evidence>
<dbReference type="InterPro" id="IPR002035">
    <property type="entry name" value="VWF_A"/>
</dbReference>
<protein>
    <submittedName>
        <fullName evidence="4">von Willebrand factor type A</fullName>
    </submittedName>
</protein>
<dbReference type="OrthoDB" id="5621159at2"/>
<feature type="compositionally biased region" description="Basic and acidic residues" evidence="1">
    <location>
        <begin position="1"/>
        <end position="13"/>
    </location>
</feature>
<evidence type="ECO:0000313" key="5">
    <source>
        <dbReference type="Proteomes" id="UP000001219"/>
    </source>
</evidence>
<dbReference type="Proteomes" id="UP000001219">
    <property type="component" value="Chromosome"/>
</dbReference>
<proteinExistence type="predicted"/>
<evidence type="ECO:0000259" key="3">
    <source>
        <dbReference type="PROSITE" id="PS50234"/>
    </source>
</evidence>
<keyword evidence="2" id="KW-0472">Membrane</keyword>
<dbReference type="PROSITE" id="PS50234">
    <property type="entry name" value="VWFA"/>
    <property type="match status" value="1"/>
</dbReference>
<name>D0L5Q2_GORB4</name>
<dbReference type="EMBL" id="CP001802">
    <property type="protein sequence ID" value="ACY20581.1"/>
    <property type="molecule type" value="Genomic_DNA"/>
</dbReference>
<dbReference type="InterPro" id="IPR036465">
    <property type="entry name" value="vWFA_dom_sf"/>
</dbReference>
<accession>D0L5Q2</accession>
<evidence type="ECO:0000256" key="2">
    <source>
        <dbReference type="SAM" id="Phobius"/>
    </source>
</evidence>
<reference evidence="5" key="1">
    <citation type="submission" date="2009-10" db="EMBL/GenBank/DDBJ databases">
        <title>The complete chromosome of Gordonia bronchialis DSM 43247.</title>
        <authorList>
            <consortium name="US DOE Joint Genome Institute (JGI-PGF)"/>
            <person name="Lucas S."/>
            <person name="Copeland A."/>
            <person name="Lapidus A."/>
            <person name="Glavina del Rio T."/>
            <person name="Dalin E."/>
            <person name="Tice H."/>
            <person name="Bruce D."/>
            <person name="Goodwin L."/>
            <person name="Pitluck S."/>
            <person name="Kyrpides N."/>
            <person name="Mavromatis K."/>
            <person name="Ivanova N."/>
            <person name="Ovchinnikova G."/>
            <person name="Saunders E."/>
            <person name="Brettin T."/>
            <person name="Detter J.C."/>
            <person name="Han C."/>
            <person name="Larimer F."/>
            <person name="Land M."/>
            <person name="Hauser L."/>
            <person name="Markowitz V."/>
            <person name="Cheng J.-F."/>
            <person name="Hugenholtz P."/>
            <person name="Woyke T."/>
            <person name="Wu D."/>
            <person name="Jando M."/>
            <person name="Schneider S."/>
            <person name="Goeker M."/>
            <person name="Klenk H.-P."/>
            <person name="Eisen J.A."/>
        </authorList>
    </citation>
    <scope>NUCLEOTIDE SEQUENCE [LARGE SCALE GENOMIC DNA]</scope>
    <source>
        <strain evidence="5">ATCC 25592 / DSM 43247 / BCRC 13721 / JCM 3198 / KCTC 3076 / NBRC 16047 / NCTC 10667</strain>
    </source>
</reference>
<dbReference type="HOGENOM" id="CLU_018489_1_0_11"/>
<keyword evidence="2" id="KW-0812">Transmembrane</keyword>
<sequence length="594" mass="61788">MGRHSSGSERPDNGRNGADTPGRGTPRSAAATPSGRVPAAGTPRRGPGSDDDFGFDHREVRSGRRGWWWALAALSVVAALVTGVILWRAGTSGCGDRTQVAVASDAAMTGPLREIAAKASQDSCYDFDVQTAAGADVPGLLTQGASAPDLWLADSQVQARRVTTQVRRDLDLVAPSIAATPTVVAGRQVPPLRSWVDVMKLQDLRTGSPLDTSTGDAPIIGALAEVDAGTLTEQELTGAMSVLAIQQNNARLANDNEGTRLNLANTSTVPVVTTEQQFLLFTRTHPGSELKASIPSDGTVMLDYPLVNTAASARHQQAADAGAALAAAATSDTGRQALGAAGYRSADGSGAPQGGLGDDVKVLALRDPSAVDRALRQWQVLGVPIRTLVVEDTSGSMETPVGNTTRAGLLIDASMTGLEMFPRNAMVGGWAFGIDKGGPDQDWTEMAPIRRLDAPSGSGGTHREALARAVREGLAPARLGGGTGLYDTTLAAFKKVQSTYDPNYSNSVIIMTDGQNEDPGSITLTELLAELKELEDPARPVLILTIGISEDADTNALRQIAQATGGTTYVAKTAADIKQVFTNAIAARVEAAGR</sequence>
<keyword evidence="5" id="KW-1185">Reference proteome</keyword>
<dbReference type="RefSeq" id="WP_012833154.1">
    <property type="nucleotide sequence ID" value="NC_013441.1"/>
</dbReference>
<dbReference type="SUPFAM" id="SSF53300">
    <property type="entry name" value="vWA-like"/>
    <property type="match status" value="1"/>
</dbReference>